<name>A0A4U6TUN5_SETVI</name>
<protein>
    <submittedName>
        <fullName evidence="3">Uncharacterized protein</fullName>
    </submittedName>
</protein>
<feature type="compositionally biased region" description="Low complexity" evidence="1">
    <location>
        <begin position="74"/>
        <end position="85"/>
    </location>
</feature>
<dbReference type="Gramene" id="TKW05872">
    <property type="protein sequence ID" value="TKW05872"/>
    <property type="gene ID" value="SEVIR_7G204801v2"/>
</dbReference>
<dbReference type="EMBL" id="CM016558">
    <property type="protein sequence ID" value="TKW05872.1"/>
    <property type="molecule type" value="Genomic_DNA"/>
</dbReference>
<feature type="chain" id="PRO_5020783851" evidence="2">
    <location>
        <begin position="24"/>
        <end position="133"/>
    </location>
</feature>
<organism evidence="3 4">
    <name type="scientific">Setaria viridis</name>
    <name type="common">Green bristlegrass</name>
    <name type="synonym">Setaria italica subsp. viridis</name>
    <dbReference type="NCBI Taxonomy" id="4556"/>
    <lineage>
        <taxon>Eukaryota</taxon>
        <taxon>Viridiplantae</taxon>
        <taxon>Streptophyta</taxon>
        <taxon>Embryophyta</taxon>
        <taxon>Tracheophyta</taxon>
        <taxon>Spermatophyta</taxon>
        <taxon>Magnoliopsida</taxon>
        <taxon>Liliopsida</taxon>
        <taxon>Poales</taxon>
        <taxon>Poaceae</taxon>
        <taxon>PACMAD clade</taxon>
        <taxon>Panicoideae</taxon>
        <taxon>Panicodae</taxon>
        <taxon>Paniceae</taxon>
        <taxon>Cenchrinae</taxon>
        <taxon>Setaria</taxon>
    </lineage>
</organism>
<reference evidence="3" key="1">
    <citation type="submission" date="2019-03" db="EMBL/GenBank/DDBJ databases">
        <title>WGS assembly of Setaria viridis.</title>
        <authorList>
            <person name="Huang P."/>
            <person name="Jenkins J."/>
            <person name="Grimwood J."/>
            <person name="Barry K."/>
            <person name="Healey A."/>
            <person name="Mamidi S."/>
            <person name="Sreedasyam A."/>
            <person name="Shu S."/>
            <person name="Feldman M."/>
            <person name="Wu J."/>
            <person name="Yu Y."/>
            <person name="Chen C."/>
            <person name="Johnson J."/>
            <person name="Rokhsar D."/>
            <person name="Baxter I."/>
            <person name="Schmutz J."/>
            <person name="Brutnell T."/>
            <person name="Kellogg E."/>
        </authorList>
    </citation>
    <scope>NUCLEOTIDE SEQUENCE [LARGE SCALE GENOMIC DNA]</scope>
</reference>
<evidence type="ECO:0000256" key="2">
    <source>
        <dbReference type="SAM" id="SignalP"/>
    </source>
</evidence>
<gene>
    <name evidence="3" type="ORF">SEVIR_7G204801v2</name>
</gene>
<feature type="compositionally biased region" description="Low complexity" evidence="1">
    <location>
        <begin position="107"/>
        <end position="119"/>
    </location>
</feature>
<feature type="region of interest" description="Disordered" evidence="1">
    <location>
        <begin position="52"/>
        <end position="133"/>
    </location>
</feature>
<sequence length="133" mass="14657">MAGKASIALFLAVNLVVFAMASGQRLRWQLPHAVDPVDAYPDAGLVRQVPPRRAEAGRVRQRARPHQGQGGCAARGALLPAAGGARRPRGRRVPLHRHQGQHPRHQPQPARRPQPHSQPLRQDRAHRLQVPLS</sequence>
<keyword evidence="4" id="KW-1185">Reference proteome</keyword>
<evidence type="ECO:0000313" key="4">
    <source>
        <dbReference type="Proteomes" id="UP000298652"/>
    </source>
</evidence>
<proteinExistence type="predicted"/>
<dbReference type="Proteomes" id="UP000298652">
    <property type="component" value="Chromosome 7"/>
</dbReference>
<dbReference type="AlphaFoldDB" id="A0A4U6TUN5"/>
<feature type="signal peptide" evidence="2">
    <location>
        <begin position="1"/>
        <end position="23"/>
    </location>
</feature>
<evidence type="ECO:0000313" key="3">
    <source>
        <dbReference type="EMBL" id="TKW05872.1"/>
    </source>
</evidence>
<keyword evidence="2" id="KW-0732">Signal</keyword>
<accession>A0A4U6TUN5</accession>
<evidence type="ECO:0000256" key="1">
    <source>
        <dbReference type="SAM" id="MobiDB-lite"/>
    </source>
</evidence>
<feature type="compositionally biased region" description="Basic residues" evidence="1">
    <location>
        <begin position="86"/>
        <end position="105"/>
    </location>
</feature>